<proteinExistence type="predicted"/>
<name>A0A9R1CAI2_9BACT</name>
<dbReference type="EMBL" id="BPUB01000002">
    <property type="protein sequence ID" value="GJG59112.1"/>
    <property type="molecule type" value="Genomic_DNA"/>
</dbReference>
<evidence type="ECO:0000313" key="1">
    <source>
        <dbReference type="EMBL" id="GJG59112.1"/>
    </source>
</evidence>
<dbReference type="AlphaFoldDB" id="A0A9R1CAI2"/>
<dbReference type="Proteomes" id="UP000825483">
    <property type="component" value="Unassembled WGS sequence"/>
</dbReference>
<organism evidence="1 2">
    <name type="scientific">Prevotella lacticifex</name>
    <dbReference type="NCBI Taxonomy" id="2854755"/>
    <lineage>
        <taxon>Bacteria</taxon>
        <taxon>Pseudomonadati</taxon>
        <taxon>Bacteroidota</taxon>
        <taxon>Bacteroidia</taxon>
        <taxon>Bacteroidales</taxon>
        <taxon>Prevotellaceae</taxon>
        <taxon>Prevotella</taxon>
    </lineage>
</organism>
<evidence type="ECO:0000313" key="2">
    <source>
        <dbReference type="Proteomes" id="UP000825483"/>
    </source>
</evidence>
<comment type="caution">
    <text evidence="1">The sequence shown here is derived from an EMBL/GenBank/DDBJ whole genome shotgun (WGS) entry which is preliminary data.</text>
</comment>
<accession>A0A9R1CAI2</accession>
<keyword evidence="2" id="KW-1185">Reference proteome</keyword>
<sequence length="71" mass="8264">MPDKMPKSDRDKARLFASVYQYAEKVGVLECPYYDEHTIDRTLDDPKQLSAMIHLECPTQTELLSDFITRV</sequence>
<protein>
    <submittedName>
        <fullName evidence="1">Uncharacterized protein</fullName>
    </submittedName>
</protein>
<reference evidence="1" key="1">
    <citation type="journal article" date="2022" name="Int. J. Syst. Evol. Microbiol.">
        <title>Prevotella lacticifex sp. nov., isolated from the rumen of cows.</title>
        <authorList>
            <person name="Shinkai T."/>
            <person name="Ikeyama N."/>
            <person name="Kumagai M."/>
            <person name="Ohmori H."/>
            <person name="Sakamoto M."/>
            <person name="Ohkuma M."/>
            <person name="Mitsumori M."/>
        </authorList>
    </citation>
    <scope>NUCLEOTIDE SEQUENCE</scope>
    <source>
        <strain evidence="1">R5076</strain>
    </source>
</reference>
<gene>
    <name evidence="1" type="ORF">PRLR5076_19630</name>
</gene>